<dbReference type="RefSeq" id="WP_307250888.1">
    <property type="nucleotide sequence ID" value="NZ_JAUSQZ010000001.1"/>
</dbReference>
<feature type="signal peptide" evidence="1">
    <location>
        <begin position="1"/>
        <end position="27"/>
    </location>
</feature>
<evidence type="ECO:0000313" key="3">
    <source>
        <dbReference type="Proteomes" id="UP001235712"/>
    </source>
</evidence>
<organism evidence="2 3">
    <name type="scientific">Kineosporia succinea</name>
    <dbReference type="NCBI Taxonomy" id="84632"/>
    <lineage>
        <taxon>Bacteria</taxon>
        <taxon>Bacillati</taxon>
        <taxon>Actinomycetota</taxon>
        <taxon>Actinomycetes</taxon>
        <taxon>Kineosporiales</taxon>
        <taxon>Kineosporiaceae</taxon>
        <taxon>Kineosporia</taxon>
    </lineage>
</organism>
<comment type="caution">
    <text evidence="2">The sequence shown here is derived from an EMBL/GenBank/DDBJ whole genome shotgun (WGS) entry which is preliminary data.</text>
</comment>
<name>A0ABT9PEZ0_9ACTN</name>
<dbReference type="PROSITE" id="PS51257">
    <property type="entry name" value="PROKAR_LIPOPROTEIN"/>
    <property type="match status" value="1"/>
</dbReference>
<gene>
    <name evidence="2" type="ORF">J2S57_007023</name>
</gene>
<proteinExistence type="predicted"/>
<keyword evidence="1" id="KW-0732">Signal</keyword>
<dbReference type="EMBL" id="JAUSQZ010000001">
    <property type="protein sequence ID" value="MDP9831274.1"/>
    <property type="molecule type" value="Genomic_DNA"/>
</dbReference>
<protein>
    <submittedName>
        <fullName evidence="2">Uncharacterized protein</fullName>
    </submittedName>
</protein>
<feature type="chain" id="PRO_5045723779" evidence="1">
    <location>
        <begin position="28"/>
        <end position="141"/>
    </location>
</feature>
<dbReference type="Proteomes" id="UP001235712">
    <property type="component" value="Unassembled WGS sequence"/>
</dbReference>
<keyword evidence="3" id="KW-1185">Reference proteome</keyword>
<evidence type="ECO:0000313" key="2">
    <source>
        <dbReference type="EMBL" id="MDP9831274.1"/>
    </source>
</evidence>
<reference evidence="2 3" key="1">
    <citation type="submission" date="2023-07" db="EMBL/GenBank/DDBJ databases">
        <title>Sequencing the genomes of 1000 actinobacteria strains.</title>
        <authorList>
            <person name="Klenk H.-P."/>
        </authorList>
    </citation>
    <scope>NUCLEOTIDE SEQUENCE [LARGE SCALE GENOMIC DNA]</scope>
    <source>
        <strain evidence="2 3">DSM 44388</strain>
    </source>
</reference>
<accession>A0ABT9PEZ0</accession>
<sequence length="141" mass="14456">MNTRRISAGVILVAGGVLLTGCTGSPAQGESNPSADGYSALPTRSPLVFETHTPATTPASTIGAGSYVVGQDVELGRYSAGDDVVAQCRWLQTDDEGNLLDADDANRPTQVLTLSSEGTKLVVAGDDCVFTRLPDGEAGNS</sequence>
<evidence type="ECO:0000256" key="1">
    <source>
        <dbReference type="SAM" id="SignalP"/>
    </source>
</evidence>